<dbReference type="RefSeq" id="WP_237483682.1">
    <property type="nucleotide sequence ID" value="NZ_CAKLCM010000002.1"/>
</dbReference>
<proteinExistence type="predicted"/>
<keyword evidence="1" id="KW-0472">Membrane</keyword>
<feature type="signal peptide" evidence="2">
    <location>
        <begin position="1"/>
        <end position="20"/>
    </location>
</feature>
<evidence type="ECO:0008006" key="5">
    <source>
        <dbReference type="Google" id="ProtNLM"/>
    </source>
</evidence>
<dbReference type="Proteomes" id="UP000838160">
    <property type="component" value="Unassembled WGS sequence"/>
</dbReference>
<protein>
    <recommendedName>
        <fullName evidence="5">TIGR03503 family protein</fullName>
    </recommendedName>
</protein>
<evidence type="ECO:0000313" key="4">
    <source>
        <dbReference type="Proteomes" id="UP000838160"/>
    </source>
</evidence>
<dbReference type="NCBIfam" id="TIGR03503">
    <property type="entry name" value="TIGR03503 family protein"/>
    <property type="match status" value="1"/>
</dbReference>
<keyword evidence="1" id="KW-0812">Transmembrane</keyword>
<dbReference type="InterPro" id="IPR020010">
    <property type="entry name" value="CHP03503"/>
</dbReference>
<sequence length="414" mass="46296">MIKVLLRLALWLVVVSGASASESTMPFLDNRFRVDETVKQISFLIYREQGSGPVTLVRPDGEKYYSSHHPEHVTWMEEKAADIITIVNPMPGPWQAIGKVSPKNSIRLISELSLNAQRLPERLYQGERLKFTANLESDGQALLVPNLLDHTTLKVVLTRYFENQEGTAYSESSVPTELGVFHDDGKGLDERAGDGHFTIELPISIEPGRYRVHISTGNGVFLRATEQQVFVYPTPIVSHFIQAKDDAPHKVIVRGEPGAIEEGSLATSIVLTSPDKTQQYVQRQSKQELEEVVSEFVDLNKIGTYYWSGEVFANEAKTGRALTFDLLNRSFSIVGDLGLEQAEKMRLEALEARRKAQQEAQILAHRDSAKKKAVLMIAVGNLVVLLLVGLIWWIIRRKLAVKASVPEMQLKMPG</sequence>
<evidence type="ECO:0000256" key="2">
    <source>
        <dbReference type="SAM" id="SignalP"/>
    </source>
</evidence>
<dbReference type="EMBL" id="CAKLCM010000002">
    <property type="protein sequence ID" value="CAH0524969.1"/>
    <property type="molecule type" value="Genomic_DNA"/>
</dbReference>
<feature type="chain" id="PRO_5046496685" description="TIGR03503 family protein" evidence="2">
    <location>
        <begin position="21"/>
        <end position="414"/>
    </location>
</feature>
<keyword evidence="1" id="KW-1133">Transmembrane helix</keyword>
<keyword evidence="2" id="KW-0732">Signal</keyword>
<organism evidence="3 4">
    <name type="scientific">Vibrio hippocampi</name>
    <dbReference type="NCBI Taxonomy" id="654686"/>
    <lineage>
        <taxon>Bacteria</taxon>
        <taxon>Pseudomonadati</taxon>
        <taxon>Pseudomonadota</taxon>
        <taxon>Gammaproteobacteria</taxon>
        <taxon>Vibrionales</taxon>
        <taxon>Vibrionaceae</taxon>
        <taxon>Vibrio</taxon>
    </lineage>
</organism>
<accession>A0ABM8ZFW2</accession>
<name>A0ABM8ZFW2_9VIBR</name>
<keyword evidence="4" id="KW-1185">Reference proteome</keyword>
<evidence type="ECO:0000313" key="3">
    <source>
        <dbReference type="EMBL" id="CAH0524969.1"/>
    </source>
</evidence>
<dbReference type="NCBIfam" id="NF041940">
    <property type="entry name" value="choice_anch_X"/>
    <property type="match status" value="1"/>
</dbReference>
<gene>
    <name evidence="3" type="ORF">VHP8226_00646</name>
</gene>
<comment type="caution">
    <text evidence="3">The sequence shown here is derived from an EMBL/GenBank/DDBJ whole genome shotgun (WGS) entry which is preliminary data.</text>
</comment>
<evidence type="ECO:0000256" key="1">
    <source>
        <dbReference type="SAM" id="Phobius"/>
    </source>
</evidence>
<feature type="transmembrane region" description="Helical" evidence="1">
    <location>
        <begin position="373"/>
        <end position="395"/>
    </location>
</feature>
<reference evidence="3" key="1">
    <citation type="submission" date="2021-12" db="EMBL/GenBank/DDBJ databases">
        <authorList>
            <person name="Rodrigo-Torres L."/>
            <person name="Arahal R. D."/>
            <person name="Lucena T."/>
        </authorList>
    </citation>
    <scope>NUCLEOTIDE SEQUENCE</scope>
    <source>
        <strain evidence="3">CECT 8226</strain>
    </source>
</reference>